<comment type="caution">
    <text evidence="1">The sequence shown here is derived from an EMBL/GenBank/DDBJ whole genome shotgun (WGS) entry which is preliminary data.</text>
</comment>
<organism evidence="1 2">
    <name type="scientific">Eubacterium callanderi</name>
    <dbReference type="NCBI Taxonomy" id="53442"/>
    <lineage>
        <taxon>Bacteria</taxon>
        <taxon>Bacillati</taxon>
        <taxon>Bacillota</taxon>
        <taxon>Clostridia</taxon>
        <taxon>Eubacteriales</taxon>
        <taxon>Eubacteriaceae</taxon>
        <taxon>Eubacterium</taxon>
    </lineage>
</organism>
<keyword evidence="1" id="KW-0012">Acyltransferase</keyword>
<dbReference type="PANTHER" id="PTHR47916:SF1">
    <property type="entry name" value="3-HYDROXY-5-PHOSPHONOOXYPENTANE-2,4-DIONE THIOLASE"/>
    <property type="match status" value="1"/>
</dbReference>
<dbReference type="InterPro" id="IPR050456">
    <property type="entry name" value="DeoC/FbaB_aldolase"/>
</dbReference>
<dbReference type="PANTHER" id="PTHR47916">
    <property type="entry name" value="FRUCTOSE-BISPHOSPHATE ALDOLASE CLASS 1"/>
    <property type="match status" value="1"/>
</dbReference>
<dbReference type="RefSeq" id="WP_180494043.1">
    <property type="nucleotide sequence ID" value="NZ_JACCKS010000026.1"/>
</dbReference>
<name>A0A853JQF4_9FIRM</name>
<dbReference type="SMART" id="SM01133">
    <property type="entry name" value="DeoC"/>
    <property type="match status" value="1"/>
</dbReference>
<dbReference type="EC" id="2.3.1.245" evidence="1"/>
<dbReference type="Proteomes" id="UP000586254">
    <property type="component" value="Unassembled WGS sequence"/>
</dbReference>
<dbReference type="AlphaFoldDB" id="A0A853JQF4"/>
<dbReference type="Gene3D" id="3.20.20.70">
    <property type="entry name" value="Aldolase class I"/>
    <property type="match status" value="1"/>
</dbReference>
<evidence type="ECO:0000313" key="1">
    <source>
        <dbReference type="EMBL" id="NZA39786.1"/>
    </source>
</evidence>
<dbReference type="NCBIfam" id="NF006081">
    <property type="entry name" value="PRK08227.1"/>
    <property type="match status" value="1"/>
</dbReference>
<dbReference type="InterPro" id="IPR041720">
    <property type="entry name" value="FbaB-like"/>
</dbReference>
<dbReference type="Pfam" id="PF01791">
    <property type="entry name" value="DeoC"/>
    <property type="match status" value="1"/>
</dbReference>
<dbReference type="GO" id="GO:0004332">
    <property type="term" value="F:fructose-bisphosphate aldolase activity"/>
    <property type="evidence" value="ECO:0007669"/>
    <property type="project" value="InterPro"/>
</dbReference>
<proteinExistence type="predicted"/>
<dbReference type="GO" id="GO:0016746">
    <property type="term" value="F:acyltransferase activity"/>
    <property type="evidence" value="ECO:0007669"/>
    <property type="project" value="UniProtKB-KW"/>
</dbReference>
<reference evidence="1 2" key="1">
    <citation type="submission" date="2020-07" db="EMBL/GenBank/DDBJ databases">
        <title>Organ Donor 1.</title>
        <authorList>
            <person name="Marsh A.J."/>
            <person name="Azcarate-Peril M.A."/>
        </authorList>
    </citation>
    <scope>NUCLEOTIDE SEQUENCE [LARGE SCALE GENOMIC DNA]</scope>
    <source>
        <strain evidence="1 2">AMC0717</strain>
    </source>
</reference>
<protein>
    <submittedName>
        <fullName evidence="1">3-hydroxy-5-phosphonooxypentane-2,4-dione thiolase</fullName>
        <ecNumber evidence="1">2.3.1.245</ecNumber>
    </submittedName>
</protein>
<dbReference type="EMBL" id="JACCKS010000026">
    <property type="protein sequence ID" value="NZA39786.1"/>
    <property type="molecule type" value="Genomic_DNA"/>
</dbReference>
<gene>
    <name evidence="1" type="primary">lsrF</name>
    <name evidence="1" type="ORF">H0N91_17045</name>
</gene>
<evidence type="ECO:0000313" key="2">
    <source>
        <dbReference type="Proteomes" id="UP000586254"/>
    </source>
</evidence>
<accession>A0A853JQF4</accession>
<dbReference type="SUPFAM" id="SSF51569">
    <property type="entry name" value="Aldolase"/>
    <property type="match status" value="1"/>
</dbReference>
<dbReference type="InterPro" id="IPR013785">
    <property type="entry name" value="Aldolase_TIM"/>
</dbReference>
<keyword evidence="1" id="KW-0808">Transferase</keyword>
<dbReference type="InterPro" id="IPR002915">
    <property type="entry name" value="DeoC/FbaB/LacD_aldolase"/>
</dbReference>
<sequence length="292" mass="31826">MADKDGNKHAKNFGFDQPAENKSFHVKGMENVDWGMKTRLSQIFDPKSGNTIMLAFDHGYIMGPTQGLERLDLAIPPLMDYADVLMGTRGALRTCIPPDCKKAIALRCSAGSSVLKDDMSHEVIGVDIEDAIRMNATCMAIQSFIGSEGECESINNIVKTIDAGNRYGIPTLGVVAVGKEMERTTKYFSLATRMLAEFGAQIVKVYYCDNFEEVAAACPVPLVIAGGKKIPEAEALEMAYQAISRGAHGVDMGRNVFQADDPKAMIQAIREVVHNGRTGVEAYECYLDIKGK</sequence>
<dbReference type="PIRSF" id="PIRSF038992">
    <property type="entry name" value="Aldolase_Ia"/>
    <property type="match status" value="1"/>
</dbReference>